<comment type="caution">
    <text evidence="2">The sequence shown here is derived from an EMBL/GenBank/DDBJ whole genome shotgun (WGS) entry which is preliminary data.</text>
</comment>
<name>A0A0M1P7V5_9BACL</name>
<sequence>MENENRSITFLKMHKNPTTDLKSDEDYLRWSEKCLNEANAYYEVSFRCKDMIYNDYRNAFLTNVSFACELYLKYLLLIQSIDCRKEHNLYKLFKKLPEQIKEELKKKHPCGNISIDKFELELDEIGQAFMIFRYMYERGNMAYNFQFLMELLFTLHSLINNNKKDE</sequence>
<reference evidence="3" key="1">
    <citation type="submission" date="2015-08" db="EMBL/GenBank/DDBJ databases">
        <title>Genome sequencing project for genomic taxonomy and phylogenomics of Bacillus-like bacteria.</title>
        <authorList>
            <person name="Liu B."/>
            <person name="Wang J."/>
            <person name="Zhu Y."/>
            <person name="Liu G."/>
            <person name="Chen Q."/>
            <person name="Chen Z."/>
            <person name="Lan J."/>
            <person name="Che J."/>
            <person name="Ge C."/>
            <person name="Shi H."/>
            <person name="Pan Z."/>
            <person name="Liu X."/>
        </authorList>
    </citation>
    <scope>NUCLEOTIDE SEQUENCE [LARGE SCALE GENOMIC DNA]</scope>
    <source>
        <strain evidence="3">FJAT-22460</strain>
    </source>
</reference>
<evidence type="ECO:0000313" key="3">
    <source>
        <dbReference type="Proteomes" id="UP000036932"/>
    </source>
</evidence>
<dbReference type="AlphaFoldDB" id="A0A0M1P7V5"/>
<feature type="domain" description="HEPN" evidence="1">
    <location>
        <begin position="49"/>
        <end position="135"/>
    </location>
</feature>
<dbReference type="Gene3D" id="1.20.120.330">
    <property type="entry name" value="Nucleotidyltransferases domain 2"/>
    <property type="match status" value="1"/>
</dbReference>
<dbReference type="OrthoDB" id="2082028at2"/>
<protein>
    <recommendedName>
        <fullName evidence="1">HEPN domain-containing protein</fullName>
    </recommendedName>
</protein>
<dbReference type="RefSeq" id="WP_054403330.1">
    <property type="nucleotide sequence ID" value="NZ_LIUT01000001.1"/>
</dbReference>
<evidence type="ECO:0000259" key="1">
    <source>
        <dbReference type="Pfam" id="PF05168"/>
    </source>
</evidence>
<gene>
    <name evidence="2" type="ORF">AM231_15500</name>
</gene>
<organism evidence="2 3">
    <name type="scientific">Paenibacillus solani</name>
    <dbReference type="NCBI Taxonomy" id="1705565"/>
    <lineage>
        <taxon>Bacteria</taxon>
        <taxon>Bacillati</taxon>
        <taxon>Bacillota</taxon>
        <taxon>Bacilli</taxon>
        <taxon>Bacillales</taxon>
        <taxon>Paenibacillaceae</taxon>
        <taxon>Paenibacillus</taxon>
    </lineage>
</organism>
<dbReference type="PATRIC" id="fig|1705565.3.peg.5174"/>
<dbReference type="Pfam" id="PF05168">
    <property type="entry name" value="HEPN"/>
    <property type="match status" value="1"/>
</dbReference>
<dbReference type="Proteomes" id="UP000036932">
    <property type="component" value="Unassembled WGS sequence"/>
</dbReference>
<evidence type="ECO:0000313" key="2">
    <source>
        <dbReference type="EMBL" id="KOR90390.1"/>
    </source>
</evidence>
<dbReference type="InterPro" id="IPR007842">
    <property type="entry name" value="HEPN_dom"/>
</dbReference>
<dbReference type="EMBL" id="LIUT01000001">
    <property type="protein sequence ID" value="KOR90390.1"/>
    <property type="molecule type" value="Genomic_DNA"/>
</dbReference>
<accession>A0A0M1P7V5</accession>
<proteinExistence type="predicted"/>
<keyword evidence="3" id="KW-1185">Reference proteome</keyword>